<organism evidence="3 4">
    <name type="scientific">Proteus vulgaris</name>
    <dbReference type="NCBI Taxonomy" id="585"/>
    <lineage>
        <taxon>Bacteria</taxon>
        <taxon>Pseudomonadati</taxon>
        <taxon>Pseudomonadota</taxon>
        <taxon>Gammaproteobacteria</taxon>
        <taxon>Enterobacterales</taxon>
        <taxon>Morganellaceae</taxon>
        <taxon>Proteus</taxon>
    </lineage>
</organism>
<proteinExistence type="predicted"/>
<dbReference type="AlphaFoldDB" id="A0A6G6SQF0"/>
<dbReference type="EMBL" id="CP047344">
    <property type="protein sequence ID" value="QIF95910.1"/>
    <property type="molecule type" value="Genomic_DNA"/>
</dbReference>
<dbReference type="Gene3D" id="3.40.190.170">
    <property type="entry name" value="Bacterial extracellular solute-binding protein, family 7"/>
    <property type="match status" value="1"/>
</dbReference>
<dbReference type="InterPro" id="IPR018389">
    <property type="entry name" value="DctP_fam"/>
</dbReference>
<keyword evidence="4" id="KW-1185">Reference proteome</keyword>
<dbReference type="Proteomes" id="UP000503287">
    <property type="component" value="Chromosome"/>
</dbReference>
<feature type="chain" id="PRO_5026330682" evidence="2">
    <location>
        <begin position="20"/>
        <end position="336"/>
    </location>
</feature>
<dbReference type="RefSeq" id="WP_164526855.1">
    <property type="nucleotide sequence ID" value="NZ_CP047344.1"/>
</dbReference>
<dbReference type="InterPro" id="IPR038404">
    <property type="entry name" value="TRAP_DctP_sf"/>
</dbReference>
<dbReference type="PANTHER" id="PTHR33376:SF2">
    <property type="entry name" value="DICARBOXYLATE-BINDING PERIPLASMIC PROTEIN"/>
    <property type="match status" value="1"/>
</dbReference>
<accession>A0A6G6SQF0</accession>
<dbReference type="NCBIfam" id="NF037995">
    <property type="entry name" value="TRAP_S1"/>
    <property type="match status" value="1"/>
</dbReference>
<evidence type="ECO:0000313" key="4">
    <source>
        <dbReference type="Proteomes" id="UP000503287"/>
    </source>
</evidence>
<reference evidence="3 4" key="1">
    <citation type="submission" date="2020-01" db="EMBL/GenBank/DDBJ databases">
        <title>The genomic epidemiology of tigecycline resistance gene tet(X) variants in a swine farm in China.</title>
        <authorList>
            <person name="Peng K."/>
            <person name="Li R."/>
        </authorList>
    </citation>
    <scope>NUCLEOTIDE SEQUENCE [LARGE SCALE GENOMIC DNA]</scope>
    <source>
        <strain evidence="3 4">ZN3</strain>
    </source>
</reference>
<dbReference type="InterPro" id="IPR004682">
    <property type="entry name" value="TRAP_DctP"/>
</dbReference>
<sequence>MHTMNVLPKLSLISTVVVASLFLAGCGEDDKTDSPVILKTAFNQSEKNPQYKALEDFSQKLEAATGGKYKLEIHPNELLGDQRAALELVQSGAIQLAVVANPLVENYNKNFSVLAMPYIYNDSEHQRKVFTGDTLDGLFSSTKGNGFEVLTAYTAGARSMYVKGTPVKTPEDMNGRKIRVMQSDTMVKMLSCMGGTGVPMGQGEVYSAIQQGVLDGAENNEITYADLKQYEVAPNFSYTRHVMVADLLIANEAFINKMSPEDQAIFRKLAKESTVTEFDLFNQALDTARQSAISQGATFTEVDIKPFQERCKPLQESMLTTPEQKDIYNKIRALAN</sequence>
<evidence type="ECO:0000313" key="3">
    <source>
        <dbReference type="EMBL" id="QIF95910.1"/>
    </source>
</evidence>
<protein>
    <submittedName>
        <fullName evidence="3">DctP family TRAP transporter solute-binding subunit</fullName>
    </submittedName>
</protein>
<feature type="signal peptide" evidence="2">
    <location>
        <begin position="1"/>
        <end position="19"/>
    </location>
</feature>
<gene>
    <name evidence="3" type="ORF">GTH24_19280</name>
</gene>
<dbReference type="CDD" id="cd13671">
    <property type="entry name" value="PBP2_TRAP_SBP_like_3"/>
    <property type="match status" value="1"/>
</dbReference>
<dbReference type="GO" id="GO:0055085">
    <property type="term" value="P:transmembrane transport"/>
    <property type="evidence" value="ECO:0007669"/>
    <property type="project" value="InterPro"/>
</dbReference>
<dbReference type="GO" id="GO:0030288">
    <property type="term" value="C:outer membrane-bounded periplasmic space"/>
    <property type="evidence" value="ECO:0007669"/>
    <property type="project" value="InterPro"/>
</dbReference>
<dbReference type="NCBIfam" id="TIGR00787">
    <property type="entry name" value="dctP"/>
    <property type="match status" value="1"/>
</dbReference>
<dbReference type="PIRSF" id="PIRSF006470">
    <property type="entry name" value="DctB"/>
    <property type="match status" value="1"/>
</dbReference>
<dbReference type="PANTHER" id="PTHR33376">
    <property type="match status" value="1"/>
</dbReference>
<name>A0A6G6SQF0_PROVU</name>
<dbReference type="Pfam" id="PF03480">
    <property type="entry name" value="DctP"/>
    <property type="match status" value="1"/>
</dbReference>
<dbReference type="GO" id="GO:0030246">
    <property type="term" value="F:carbohydrate binding"/>
    <property type="evidence" value="ECO:0007669"/>
    <property type="project" value="TreeGrafter"/>
</dbReference>
<evidence type="ECO:0000256" key="2">
    <source>
        <dbReference type="SAM" id="SignalP"/>
    </source>
</evidence>
<keyword evidence="1 2" id="KW-0732">Signal</keyword>
<evidence type="ECO:0000256" key="1">
    <source>
        <dbReference type="ARBA" id="ARBA00022729"/>
    </source>
</evidence>